<dbReference type="UniPathway" id="UPA00098">
    <property type="reaction ID" value="UER00360"/>
</dbReference>
<dbReference type="RefSeq" id="WP_048143089.1">
    <property type="nucleotide sequence ID" value="NZ_CP009516.1"/>
</dbReference>
<dbReference type="Gene3D" id="3.40.605.10">
    <property type="entry name" value="Aldehyde Dehydrogenase, Chain A, domain 1"/>
    <property type="match status" value="1"/>
</dbReference>
<dbReference type="InterPro" id="IPR016161">
    <property type="entry name" value="Ald_DH/histidinol_DH"/>
</dbReference>
<accession>A0A0E3SCL7</accession>
<proteinExistence type="inferred from homology"/>
<dbReference type="GO" id="GO:0005737">
    <property type="term" value="C:cytoplasm"/>
    <property type="evidence" value="ECO:0007669"/>
    <property type="project" value="UniProtKB-SubCell"/>
</dbReference>
<evidence type="ECO:0000256" key="2">
    <source>
        <dbReference type="ARBA" id="ARBA00022605"/>
    </source>
</evidence>
<keyword evidence="5 7" id="KW-0560">Oxidoreductase</keyword>
<dbReference type="SUPFAM" id="SSF53720">
    <property type="entry name" value="ALDH-like"/>
    <property type="match status" value="1"/>
</dbReference>
<dbReference type="FunFam" id="3.40.309.10:FF:000006">
    <property type="entry name" value="Gamma-glutamyl phosphate reductase"/>
    <property type="match status" value="1"/>
</dbReference>
<dbReference type="InterPro" id="IPR020593">
    <property type="entry name" value="G-glutamylP_reductase_CS"/>
</dbReference>
<organism evidence="9 10">
    <name type="scientific">Methanosarcina horonobensis HB-1 = JCM 15518</name>
    <dbReference type="NCBI Taxonomy" id="1434110"/>
    <lineage>
        <taxon>Archaea</taxon>
        <taxon>Methanobacteriati</taxon>
        <taxon>Methanobacteriota</taxon>
        <taxon>Stenosarchaea group</taxon>
        <taxon>Methanomicrobia</taxon>
        <taxon>Methanosarcinales</taxon>
        <taxon>Methanosarcinaceae</taxon>
        <taxon>Methanosarcina</taxon>
    </lineage>
</organism>
<comment type="subcellular location">
    <subcellularLocation>
        <location evidence="7">Cytoplasm</location>
    </subcellularLocation>
</comment>
<sequence length="447" mass="49487">MAEDIETKVIKAKKASIELSSISEEVKNRVLKAMAEALDKERKIILEANSKDLEHAAGLKDAGKLTQALVDRLKVTDSKIDGMIAGIRDVIKLKDPVGETLSTLELDRDLILYQVSCPIGLIGVIFESRPDVVPQVMSLCLKSGNATIFKGGSEARESNRTIFDILVRAIESTEGMPKGAFQLMETREEIMSLLSLDAYVDLLIPRGSNEFVKFIQDNTKIPVLGHTSGICHIYVDEFADLDTAWKVCFDAKVQYPAVCNAIETLLVNRSIAETFLPKMAEMYIKAGVELRCDKDSYSLLTKKGLSSFSRATEEDWSLEYNDLILSIKLVDTIKEAIDHINTFGSHHTDGIITENASRRKEFIGLVDSSSVMVNASTRFADGYRYGKGAEVGISTNKIHSRGPVGMEGLLIYKYILMGKGQVVADYAGENAKPYTHRKLDLKFEDVN</sequence>
<gene>
    <name evidence="7" type="primary">proA</name>
    <name evidence="9" type="ORF">MSHOH_0580</name>
</gene>
<dbReference type="PATRIC" id="fig|1434110.4.peg.701"/>
<keyword evidence="7" id="KW-0963">Cytoplasm</keyword>
<dbReference type="InterPro" id="IPR000965">
    <property type="entry name" value="GPR_dom"/>
</dbReference>
<dbReference type="InterPro" id="IPR016163">
    <property type="entry name" value="Ald_DH_C"/>
</dbReference>
<dbReference type="GO" id="GO:0050661">
    <property type="term" value="F:NADP binding"/>
    <property type="evidence" value="ECO:0007669"/>
    <property type="project" value="InterPro"/>
</dbReference>
<dbReference type="InterPro" id="IPR012134">
    <property type="entry name" value="Glu-5-SA_DH"/>
</dbReference>
<dbReference type="Gene3D" id="3.40.309.10">
    <property type="entry name" value="Aldehyde Dehydrogenase, Chain A, domain 2"/>
    <property type="match status" value="1"/>
</dbReference>
<dbReference type="OrthoDB" id="53031at2157"/>
<dbReference type="STRING" id="1434110.MSHOH_0580"/>
<dbReference type="KEGG" id="mhor:MSHOH_0580"/>
<comment type="catalytic activity">
    <reaction evidence="6 7">
        <text>L-glutamate 5-semialdehyde + phosphate + NADP(+) = L-glutamyl 5-phosphate + NADPH + H(+)</text>
        <dbReference type="Rhea" id="RHEA:19541"/>
        <dbReference type="ChEBI" id="CHEBI:15378"/>
        <dbReference type="ChEBI" id="CHEBI:43474"/>
        <dbReference type="ChEBI" id="CHEBI:57783"/>
        <dbReference type="ChEBI" id="CHEBI:58066"/>
        <dbReference type="ChEBI" id="CHEBI:58274"/>
        <dbReference type="ChEBI" id="CHEBI:58349"/>
        <dbReference type="EC" id="1.2.1.41"/>
    </reaction>
</comment>
<comment type="similarity">
    <text evidence="7">Belongs to the gamma-glutamyl phosphate reductase family.</text>
</comment>
<dbReference type="PANTHER" id="PTHR11063:SF8">
    <property type="entry name" value="DELTA-1-PYRROLINE-5-CARBOXYLATE SYNTHASE"/>
    <property type="match status" value="1"/>
</dbReference>
<dbReference type="HAMAP" id="MF_00412">
    <property type="entry name" value="ProA"/>
    <property type="match status" value="1"/>
</dbReference>
<reference evidence="9 10" key="1">
    <citation type="submission" date="2014-07" db="EMBL/GenBank/DDBJ databases">
        <title>Methanogenic archaea and the global carbon cycle.</title>
        <authorList>
            <person name="Henriksen J.R."/>
            <person name="Luke J."/>
            <person name="Reinhart S."/>
            <person name="Benedict M.N."/>
            <person name="Youngblut N.D."/>
            <person name="Metcalf M.E."/>
            <person name="Whitaker R.J."/>
            <person name="Metcalf W.W."/>
        </authorList>
    </citation>
    <scope>NUCLEOTIDE SEQUENCE [LARGE SCALE GENOMIC DNA]</scope>
    <source>
        <strain evidence="9 10">HB-1</strain>
    </source>
</reference>
<dbReference type="HOGENOM" id="CLU_030231_0_1_2"/>
<evidence type="ECO:0000313" key="10">
    <source>
        <dbReference type="Proteomes" id="UP000033101"/>
    </source>
</evidence>
<dbReference type="PIRSF" id="PIRSF000151">
    <property type="entry name" value="GPR"/>
    <property type="match status" value="1"/>
</dbReference>
<keyword evidence="10" id="KW-1185">Reference proteome</keyword>
<dbReference type="PROSITE" id="PS01223">
    <property type="entry name" value="PROA"/>
    <property type="match status" value="1"/>
</dbReference>
<dbReference type="NCBIfam" id="NF001221">
    <property type="entry name" value="PRK00197.1"/>
    <property type="match status" value="1"/>
</dbReference>
<dbReference type="AlphaFoldDB" id="A0A0E3SCL7"/>
<comment type="function">
    <text evidence="7">Catalyzes the NADPH-dependent reduction of L-glutamate 5-phosphate into L-glutamate 5-semialdehyde and phosphate. The product spontaneously undergoes cyclization to form 1-pyrroline-5-carboxylate.</text>
</comment>
<keyword evidence="2 7" id="KW-0028">Amino-acid biosynthesis</keyword>
<evidence type="ECO:0000256" key="4">
    <source>
        <dbReference type="ARBA" id="ARBA00022857"/>
    </source>
</evidence>
<dbReference type="EMBL" id="CP009516">
    <property type="protein sequence ID" value="AKB77063.1"/>
    <property type="molecule type" value="Genomic_DNA"/>
</dbReference>
<evidence type="ECO:0000256" key="6">
    <source>
        <dbReference type="ARBA" id="ARBA00049024"/>
    </source>
</evidence>
<keyword evidence="3 7" id="KW-0641">Proline biosynthesis</keyword>
<evidence type="ECO:0000256" key="3">
    <source>
        <dbReference type="ARBA" id="ARBA00022650"/>
    </source>
</evidence>
<evidence type="ECO:0000256" key="1">
    <source>
        <dbReference type="ARBA" id="ARBA00004985"/>
    </source>
</evidence>
<dbReference type="Proteomes" id="UP000033101">
    <property type="component" value="Chromosome"/>
</dbReference>
<dbReference type="CDD" id="cd07079">
    <property type="entry name" value="ALDH_F18-19_ProA-GPR"/>
    <property type="match status" value="1"/>
</dbReference>
<protein>
    <recommendedName>
        <fullName evidence="7">Gamma-glutamyl phosphate reductase</fullName>
        <shortName evidence="7">GPR</shortName>
        <ecNumber evidence="7">1.2.1.41</ecNumber>
    </recommendedName>
    <alternativeName>
        <fullName evidence="7">Glutamate-5-semialdehyde dehydrogenase</fullName>
    </alternativeName>
    <alternativeName>
        <fullName evidence="7">Glutamyl-gamma-semialdehyde dehydrogenase</fullName>
        <shortName evidence="7">GSA dehydrogenase</shortName>
    </alternativeName>
</protein>
<evidence type="ECO:0000313" key="9">
    <source>
        <dbReference type="EMBL" id="AKB77063.1"/>
    </source>
</evidence>
<dbReference type="GO" id="GO:0055129">
    <property type="term" value="P:L-proline biosynthetic process"/>
    <property type="evidence" value="ECO:0007669"/>
    <property type="project" value="UniProtKB-UniRule"/>
</dbReference>
<evidence type="ECO:0000259" key="8">
    <source>
        <dbReference type="Pfam" id="PF00171"/>
    </source>
</evidence>
<dbReference type="InterPro" id="IPR015590">
    <property type="entry name" value="Aldehyde_DH_dom"/>
</dbReference>
<evidence type="ECO:0000256" key="5">
    <source>
        <dbReference type="ARBA" id="ARBA00023002"/>
    </source>
</evidence>
<dbReference type="GeneID" id="24829717"/>
<dbReference type="GO" id="GO:0004350">
    <property type="term" value="F:glutamate-5-semialdehyde dehydrogenase activity"/>
    <property type="evidence" value="ECO:0007669"/>
    <property type="project" value="UniProtKB-UniRule"/>
</dbReference>
<dbReference type="InterPro" id="IPR016162">
    <property type="entry name" value="Ald_DH_N"/>
</dbReference>
<keyword evidence="4 7" id="KW-0521">NADP</keyword>
<dbReference type="EC" id="1.2.1.41" evidence="7"/>
<evidence type="ECO:0000256" key="7">
    <source>
        <dbReference type="HAMAP-Rule" id="MF_00412"/>
    </source>
</evidence>
<name>A0A0E3SCL7_9EURY</name>
<feature type="domain" description="Aldehyde dehydrogenase" evidence="8">
    <location>
        <begin position="2"/>
        <end position="286"/>
    </location>
</feature>
<dbReference type="NCBIfam" id="TIGR00407">
    <property type="entry name" value="proA"/>
    <property type="match status" value="1"/>
</dbReference>
<comment type="pathway">
    <text evidence="1 7">Amino-acid biosynthesis; L-proline biosynthesis; L-glutamate 5-semialdehyde from L-glutamate: step 2/2.</text>
</comment>
<dbReference type="PANTHER" id="PTHR11063">
    <property type="entry name" value="GLUTAMATE SEMIALDEHYDE DEHYDROGENASE"/>
    <property type="match status" value="1"/>
</dbReference>
<dbReference type="Pfam" id="PF00171">
    <property type="entry name" value="Aldedh"/>
    <property type="match status" value="1"/>
</dbReference>